<comment type="caution">
    <text evidence="1">The sequence shown here is derived from an EMBL/GenBank/DDBJ whole genome shotgun (WGS) entry which is preliminary data.</text>
</comment>
<accession>A0A9R1WBB0</accession>
<evidence type="ECO:0000313" key="1">
    <source>
        <dbReference type="EMBL" id="KAJ0219345.1"/>
    </source>
</evidence>
<dbReference type="InterPro" id="IPR036691">
    <property type="entry name" value="Endo/exonu/phosph_ase_sf"/>
</dbReference>
<protein>
    <recommendedName>
        <fullName evidence="3">Endonuclease/exonuclease/phosphatase domain-containing protein</fullName>
    </recommendedName>
</protein>
<dbReference type="SUPFAM" id="SSF56219">
    <property type="entry name" value="DNase I-like"/>
    <property type="match status" value="1"/>
</dbReference>
<dbReference type="Gene3D" id="3.60.10.10">
    <property type="entry name" value="Endonuclease/exonuclease/phosphatase"/>
    <property type="match status" value="1"/>
</dbReference>
<evidence type="ECO:0000313" key="2">
    <source>
        <dbReference type="Proteomes" id="UP000235145"/>
    </source>
</evidence>
<gene>
    <name evidence="1" type="ORF">LSAT_V11C300135580</name>
</gene>
<dbReference type="PANTHER" id="PTHR33710:SF64">
    <property type="entry name" value="ENDONUCLEASE_EXONUCLEASE_PHOSPHATASE DOMAIN-CONTAINING PROTEIN"/>
    <property type="match status" value="1"/>
</dbReference>
<keyword evidence="2" id="KW-1185">Reference proteome</keyword>
<dbReference type="AlphaFoldDB" id="A0A9R1WBB0"/>
<proteinExistence type="predicted"/>
<dbReference type="EMBL" id="NBSK02000003">
    <property type="protein sequence ID" value="KAJ0219345.1"/>
    <property type="molecule type" value="Genomic_DNA"/>
</dbReference>
<dbReference type="PANTHER" id="PTHR33710">
    <property type="entry name" value="BNAC02G09200D PROTEIN"/>
    <property type="match status" value="1"/>
</dbReference>
<sequence>MGYWFYMLHAHLGSVRLLKTQHVQGQLIAANIYGLHDPQNKKRLYEELDHVKSTIAGTWIIFGDFNTVRKDCERFNSQFNPFIKKACLHEPRMGGHKFTYYSQSDVKMRKLDRYLVCNKFLSLFPSVSVTAAPWETSDHCPIILQTSKADFGKTPFRFFNSWLKRDGFEQIVKEAWEKFMGYGNPDAYLAAKFRFLKNEIKKWRAMDHPKETEELLKLKSKVQELDIAAENNPLSELELQERRLGVQMIVELEKLAVLDLKQKARI</sequence>
<organism evidence="1 2">
    <name type="scientific">Lactuca sativa</name>
    <name type="common">Garden lettuce</name>
    <dbReference type="NCBI Taxonomy" id="4236"/>
    <lineage>
        <taxon>Eukaryota</taxon>
        <taxon>Viridiplantae</taxon>
        <taxon>Streptophyta</taxon>
        <taxon>Embryophyta</taxon>
        <taxon>Tracheophyta</taxon>
        <taxon>Spermatophyta</taxon>
        <taxon>Magnoliopsida</taxon>
        <taxon>eudicotyledons</taxon>
        <taxon>Gunneridae</taxon>
        <taxon>Pentapetalae</taxon>
        <taxon>asterids</taxon>
        <taxon>campanulids</taxon>
        <taxon>Asterales</taxon>
        <taxon>Asteraceae</taxon>
        <taxon>Cichorioideae</taxon>
        <taxon>Cichorieae</taxon>
        <taxon>Lactucinae</taxon>
        <taxon>Lactuca</taxon>
    </lineage>
</organism>
<reference evidence="1 2" key="1">
    <citation type="journal article" date="2017" name="Nat. Commun.">
        <title>Genome assembly with in vitro proximity ligation data and whole-genome triplication in lettuce.</title>
        <authorList>
            <person name="Reyes-Chin-Wo S."/>
            <person name="Wang Z."/>
            <person name="Yang X."/>
            <person name="Kozik A."/>
            <person name="Arikit S."/>
            <person name="Song C."/>
            <person name="Xia L."/>
            <person name="Froenicke L."/>
            <person name="Lavelle D.O."/>
            <person name="Truco M.J."/>
            <person name="Xia R."/>
            <person name="Zhu S."/>
            <person name="Xu C."/>
            <person name="Xu H."/>
            <person name="Xu X."/>
            <person name="Cox K."/>
            <person name="Korf I."/>
            <person name="Meyers B.C."/>
            <person name="Michelmore R.W."/>
        </authorList>
    </citation>
    <scope>NUCLEOTIDE SEQUENCE [LARGE SCALE GENOMIC DNA]</scope>
    <source>
        <strain evidence="2">cv. Salinas</strain>
        <tissue evidence="1">Seedlings</tissue>
    </source>
</reference>
<evidence type="ECO:0008006" key="3">
    <source>
        <dbReference type="Google" id="ProtNLM"/>
    </source>
</evidence>
<name>A0A9R1WBB0_LACSA</name>
<dbReference type="Proteomes" id="UP000235145">
    <property type="component" value="Unassembled WGS sequence"/>
</dbReference>